<sequence>MSHIDLNRLVEALEPRLRLSLETAASVAVRRGHQFVDIAHWLSAVVDDHAFTETFDRLQISKDDLRAQIDRALDDAAVGDGQALSLSQNILTAGREAWLLASLQDGRSHIALTHLLLALDEETSLRSLARAAFPALKLMDRAALEQLREEGANQAPSSDDAIVGASQPKDQNDFLRLYTQDMTEDARQGKVDPVIGRDDELRQMVDILTRRRQNNPILVGEAGVGKTAVAEALALEIVSGNVPEKLKNVRLLTLDLSLLQAGAGVKGEFERRLHGVIDAVKRSPEPIILFIDEAHGLVGAGGAAGQGDAANILKPALARGEVRTVAATTWSEYKKYFEKDAALTRRFQPVHVREPDEATAIRMLRGIADTFVKHHGVTIRDEAIVAAVQLSARYMPSRQLPDKAVSLLDTASAAVSLARQTLPEKLRSMESERRLLSTELEWLTREPADEETCSRIEAIKAQIGNLETTIDNLKARYDAELSELLEGEAHLAGTSNVAPLRPVAAGSGHGEEKLVPTVVDREMIASVVSRWTGIPLGKLLADQIESAKSLDERMKQRVIGQDMAIGRIADAMRAARAGLSDPRRPPAVFLLVGMSGTGKTETALSLADLLYGGNSHLTTINMSEFKEEHKVSLLLGSPPGYVGYGEGGVLTEAVRRRPFGVLLLDEIDKAHPGVQDIFYQVFDKGMLKDGEGRDIDFKNTTIFMTANTGSELLTALAADPDTMPEGEALEALLMPELTKHFKPAFLGRTVILPFMPLGPVQLSRIVDIQIEKIAERVRSAYGTELTLSDAARDALVGRSGSSEIGARAIEIMIGRDLLPPMSTYFLDKVISGDRVKHITVDFDETGFRIRADAVEENDEFTAAAPVAADKVAASEGKSRRMRQ</sequence>
<dbReference type="InterPro" id="IPR017729">
    <property type="entry name" value="ATPase_T6SS_ClpV1"/>
</dbReference>
<protein>
    <submittedName>
        <fullName evidence="9">ClpV1 family T6SS ATPase</fullName>
    </submittedName>
</protein>
<dbReference type="InterPro" id="IPR036628">
    <property type="entry name" value="Clp_N_dom_sf"/>
</dbReference>
<dbReference type="CDD" id="cd19499">
    <property type="entry name" value="RecA-like_ClpB_Hsp104-like"/>
    <property type="match status" value="1"/>
</dbReference>
<dbReference type="SUPFAM" id="SSF52540">
    <property type="entry name" value="P-loop containing nucleoside triphosphate hydrolases"/>
    <property type="match status" value="2"/>
</dbReference>
<dbReference type="Gene3D" id="1.10.8.60">
    <property type="match status" value="1"/>
</dbReference>
<dbReference type="InterPro" id="IPR004176">
    <property type="entry name" value="Clp_R_N"/>
</dbReference>
<dbReference type="AlphaFoldDB" id="A0A135P0W7"/>
<keyword evidence="4" id="KW-0067">ATP-binding</keyword>
<name>A0A135P0W7_9HYPH</name>
<dbReference type="InterPro" id="IPR003959">
    <property type="entry name" value="ATPase_AAA_core"/>
</dbReference>
<dbReference type="InterPro" id="IPR003593">
    <property type="entry name" value="AAA+_ATPase"/>
</dbReference>
<reference evidence="9 10" key="1">
    <citation type="submission" date="2015-11" db="EMBL/GenBank/DDBJ databases">
        <title>Draft genome sequence of Agrobacterium sp. R89-1.</title>
        <authorList>
            <person name="Zahradnik J."/>
            <person name="Kyslikova E."/>
            <person name="Palyzova A."/>
            <person name="Kyslik P."/>
        </authorList>
    </citation>
    <scope>NUCLEOTIDE SEQUENCE [LARGE SCALE GENOMIC DNA]</scope>
    <source>
        <strain evidence="9 10">R89-1</strain>
    </source>
</reference>
<dbReference type="Pfam" id="PF07724">
    <property type="entry name" value="AAA_2"/>
    <property type="match status" value="1"/>
</dbReference>
<dbReference type="Pfam" id="PF17871">
    <property type="entry name" value="AAA_lid_9"/>
    <property type="match status" value="1"/>
</dbReference>
<dbReference type="Proteomes" id="UP000070498">
    <property type="component" value="Unassembled WGS sequence"/>
</dbReference>
<evidence type="ECO:0000313" key="9">
    <source>
        <dbReference type="EMBL" id="KXG85082.1"/>
    </source>
</evidence>
<dbReference type="InterPro" id="IPR019489">
    <property type="entry name" value="Clp_ATPase_C"/>
</dbReference>
<dbReference type="GO" id="GO:0005524">
    <property type="term" value="F:ATP binding"/>
    <property type="evidence" value="ECO:0007669"/>
    <property type="project" value="UniProtKB-KW"/>
</dbReference>
<dbReference type="Gene3D" id="3.40.50.300">
    <property type="entry name" value="P-loop containing nucleotide triphosphate hydrolases"/>
    <property type="match status" value="3"/>
</dbReference>
<proteinExistence type="inferred from homology"/>
<dbReference type="SUPFAM" id="SSF81923">
    <property type="entry name" value="Double Clp-N motif"/>
    <property type="match status" value="1"/>
</dbReference>
<dbReference type="InterPro" id="IPR018368">
    <property type="entry name" value="ClpA/B_CS1"/>
</dbReference>
<dbReference type="GO" id="GO:0005737">
    <property type="term" value="C:cytoplasm"/>
    <property type="evidence" value="ECO:0007669"/>
    <property type="project" value="TreeGrafter"/>
</dbReference>
<evidence type="ECO:0000256" key="4">
    <source>
        <dbReference type="ARBA" id="ARBA00022840"/>
    </source>
</evidence>
<comment type="caution">
    <text evidence="9">The sequence shown here is derived from an EMBL/GenBank/DDBJ whole genome shotgun (WGS) entry which is preliminary data.</text>
</comment>
<evidence type="ECO:0000256" key="6">
    <source>
        <dbReference type="PROSITE-ProRule" id="PRU01251"/>
    </source>
</evidence>
<dbReference type="Pfam" id="PF02861">
    <property type="entry name" value="Clp_N"/>
    <property type="match status" value="1"/>
</dbReference>
<dbReference type="PANTHER" id="PTHR11638:SF184">
    <property type="entry name" value="ATPASE WITH CHAPERONE ACTIVITY"/>
    <property type="match status" value="1"/>
</dbReference>
<dbReference type="Gene3D" id="1.10.1780.10">
    <property type="entry name" value="Clp, N-terminal domain"/>
    <property type="match status" value="1"/>
</dbReference>
<dbReference type="InterPro" id="IPR041546">
    <property type="entry name" value="ClpA/ClpB_AAA_lid"/>
</dbReference>
<dbReference type="Pfam" id="PF10431">
    <property type="entry name" value="ClpB_D2-small"/>
    <property type="match status" value="1"/>
</dbReference>
<dbReference type="EMBL" id="LNUW01000035">
    <property type="protein sequence ID" value="KXG85082.1"/>
    <property type="molecule type" value="Genomic_DNA"/>
</dbReference>
<dbReference type="PROSITE" id="PS51903">
    <property type="entry name" value="CLP_R"/>
    <property type="match status" value="1"/>
</dbReference>
<dbReference type="InterPro" id="IPR027417">
    <property type="entry name" value="P-loop_NTPase"/>
</dbReference>
<evidence type="ECO:0000256" key="1">
    <source>
        <dbReference type="ARBA" id="ARBA00008675"/>
    </source>
</evidence>
<evidence type="ECO:0000259" key="8">
    <source>
        <dbReference type="PROSITE" id="PS51903"/>
    </source>
</evidence>
<dbReference type="GO" id="GO:0034605">
    <property type="term" value="P:cellular response to heat"/>
    <property type="evidence" value="ECO:0007669"/>
    <property type="project" value="TreeGrafter"/>
</dbReference>
<organism evidence="9 10">
    <name type="scientific">Agrobacterium bohemicum</name>
    <dbReference type="NCBI Taxonomy" id="2052828"/>
    <lineage>
        <taxon>Bacteria</taxon>
        <taxon>Pseudomonadati</taxon>
        <taxon>Pseudomonadota</taxon>
        <taxon>Alphaproteobacteria</taxon>
        <taxon>Hyphomicrobiales</taxon>
        <taxon>Rhizobiaceae</taxon>
        <taxon>Rhizobium/Agrobacterium group</taxon>
        <taxon>Agrobacterium</taxon>
    </lineage>
</organism>
<keyword evidence="10" id="KW-1185">Reference proteome</keyword>
<accession>A0A135P0W7</accession>
<dbReference type="PROSITE" id="PS00870">
    <property type="entry name" value="CLPAB_1"/>
    <property type="match status" value="1"/>
</dbReference>
<evidence type="ECO:0000256" key="5">
    <source>
        <dbReference type="ARBA" id="ARBA00023186"/>
    </source>
</evidence>
<keyword evidence="5" id="KW-0143">Chaperone</keyword>
<keyword evidence="3" id="KW-0547">Nucleotide-binding</keyword>
<dbReference type="NCBIfam" id="TIGR03345">
    <property type="entry name" value="VI_ClpV1"/>
    <property type="match status" value="1"/>
</dbReference>
<keyword evidence="2 6" id="KW-0677">Repeat</keyword>
<dbReference type="SMART" id="SM01086">
    <property type="entry name" value="ClpB_D2-small"/>
    <property type="match status" value="1"/>
</dbReference>
<evidence type="ECO:0000313" key="10">
    <source>
        <dbReference type="Proteomes" id="UP000070498"/>
    </source>
</evidence>
<dbReference type="Pfam" id="PF00004">
    <property type="entry name" value="AAA"/>
    <property type="match status" value="1"/>
</dbReference>
<evidence type="ECO:0000256" key="3">
    <source>
        <dbReference type="ARBA" id="ARBA00022741"/>
    </source>
</evidence>
<feature type="domain" description="Clp R" evidence="8">
    <location>
        <begin position="10"/>
        <end position="150"/>
    </location>
</feature>
<evidence type="ECO:0000256" key="7">
    <source>
        <dbReference type="SAM" id="Coils"/>
    </source>
</evidence>
<dbReference type="RefSeq" id="WP_067648217.1">
    <property type="nucleotide sequence ID" value="NZ_KQ961027.1"/>
</dbReference>
<keyword evidence="7" id="KW-0175">Coiled coil</keyword>
<dbReference type="GO" id="GO:0016887">
    <property type="term" value="F:ATP hydrolysis activity"/>
    <property type="evidence" value="ECO:0007669"/>
    <property type="project" value="InterPro"/>
</dbReference>
<feature type="coiled-coil region" evidence="7">
    <location>
        <begin position="426"/>
        <end position="483"/>
    </location>
</feature>
<dbReference type="SMART" id="SM00382">
    <property type="entry name" value="AAA"/>
    <property type="match status" value="2"/>
</dbReference>
<evidence type="ECO:0000256" key="2">
    <source>
        <dbReference type="ARBA" id="ARBA00022737"/>
    </source>
</evidence>
<dbReference type="InterPro" id="IPR050130">
    <property type="entry name" value="ClpA_ClpB"/>
</dbReference>
<dbReference type="InterPro" id="IPR001270">
    <property type="entry name" value="ClpA/B"/>
</dbReference>
<dbReference type="CDD" id="cd00009">
    <property type="entry name" value="AAA"/>
    <property type="match status" value="1"/>
</dbReference>
<comment type="similarity">
    <text evidence="1">Belongs to the ClpA/ClpB family.</text>
</comment>
<dbReference type="STRING" id="2052828.ATO67_10720"/>
<dbReference type="PANTHER" id="PTHR11638">
    <property type="entry name" value="ATP-DEPENDENT CLP PROTEASE"/>
    <property type="match status" value="1"/>
</dbReference>
<gene>
    <name evidence="9" type="ORF">ATO67_10720</name>
</gene>
<dbReference type="PRINTS" id="PR00300">
    <property type="entry name" value="CLPPROTEASEA"/>
</dbReference>